<evidence type="ECO:0000256" key="1">
    <source>
        <dbReference type="ARBA" id="ARBA00003394"/>
    </source>
</evidence>
<proteinExistence type="inferred from homology"/>
<dbReference type="Pfam" id="PF04413">
    <property type="entry name" value="Glycos_transf_N"/>
    <property type="match status" value="1"/>
</dbReference>
<dbReference type="SUPFAM" id="SSF53756">
    <property type="entry name" value="UDP-Glycosyltransferase/glycogen phosphorylase"/>
    <property type="match status" value="1"/>
</dbReference>
<evidence type="ECO:0000256" key="8">
    <source>
        <dbReference type="PIRSR" id="PIRSR639901-1"/>
    </source>
</evidence>
<keyword evidence="12" id="KW-1185">Reference proteome</keyword>
<dbReference type="GO" id="GO:0009245">
    <property type="term" value="P:lipid A biosynthetic process"/>
    <property type="evidence" value="ECO:0007669"/>
    <property type="project" value="TreeGrafter"/>
</dbReference>
<comment type="catalytic activity">
    <reaction evidence="7 9">
        <text>lipid IVA (E. coli) + CMP-3-deoxy-beta-D-manno-octulosonate = alpha-Kdo-(2-&gt;6)-lipid IVA (E. coli) + CMP + H(+)</text>
        <dbReference type="Rhea" id="RHEA:28066"/>
        <dbReference type="ChEBI" id="CHEBI:15378"/>
        <dbReference type="ChEBI" id="CHEBI:58603"/>
        <dbReference type="ChEBI" id="CHEBI:60364"/>
        <dbReference type="ChEBI" id="CHEBI:60377"/>
        <dbReference type="ChEBI" id="CHEBI:85987"/>
        <dbReference type="EC" id="2.4.99.12"/>
    </reaction>
</comment>
<comment type="function">
    <text evidence="1 9">Involved in lipopolysaccharide (LPS) biosynthesis. Catalyzes the transfer of 3-deoxy-D-manno-octulosonate (Kdo) residue(s) from CMP-Kdo to lipid IV(A), the tetraacyldisaccharide-1,4'-bisphosphate precursor of lipid A.</text>
</comment>
<dbReference type="Gene3D" id="3.40.50.2000">
    <property type="entry name" value="Glycogen Phosphorylase B"/>
    <property type="match status" value="1"/>
</dbReference>
<keyword evidence="5 9" id="KW-0808">Transferase</keyword>
<dbReference type="STRING" id="254406.SAMN04488042_11331"/>
<organism evidence="11 12">
    <name type="scientific">Shimia aestuarii</name>
    <dbReference type="NCBI Taxonomy" id="254406"/>
    <lineage>
        <taxon>Bacteria</taxon>
        <taxon>Pseudomonadati</taxon>
        <taxon>Pseudomonadota</taxon>
        <taxon>Alphaproteobacteria</taxon>
        <taxon>Rhodobacterales</taxon>
        <taxon>Roseobacteraceae</taxon>
    </lineage>
</organism>
<dbReference type="InterPro" id="IPR039901">
    <property type="entry name" value="Kdotransferase"/>
</dbReference>
<comment type="similarity">
    <text evidence="9">Belongs to the glycosyltransferase group 1 family.</text>
</comment>
<dbReference type="PANTHER" id="PTHR42755:SF1">
    <property type="entry name" value="3-DEOXY-D-MANNO-OCTULOSONIC ACID TRANSFERASE, MITOCHONDRIAL-RELATED"/>
    <property type="match status" value="1"/>
</dbReference>
<dbReference type="EC" id="2.4.99.12" evidence="3 9"/>
<gene>
    <name evidence="11" type="ORF">SAMN04488042_11331</name>
</gene>
<evidence type="ECO:0000256" key="5">
    <source>
        <dbReference type="ARBA" id="ARBA00022679"/>
    </source>
</evidence>
<dbReference type="AlphaFoldDB" id="A0A1I4T2F8"/>
<keyword evidence="9" id="KW-0448">Lipopolysaccharide biosynthesis</keyword>
<evidence type="ECO:0000313" key="11">
    <source>
        <dbReference type="EMBL" id="SFM70773.1"/>
    </source>
</evidence>
<dbReference type="PANTHER" id="PTHR42755">
    <property type="entry name" value="3-DEOXY-MANNO-OCTULOSONATE CYTIDYLYLTRANSFERASE"/>
    <property type="match status" value="1"/>
</dbReference>
<evidence type="ECO:0000256" key="3">
    <source>
        <dbReference type="ARBA" id="ARBA00012621"/>
    </source>
</evidence>
<protein>
    <recommendedName>
        <fullName evidence="4 9">3-deoxy-D-manno-octulosonic acid transferase</fullName>
        <shortName evidence="9">Kdo transferase</shortName>
        <ecNumber evidence="3 9">2.4.99.12</ecNumber>
    </recommendedName>
    <alternativeName>
        <fullName evidence="6 9">Lipid IV(A) 3-deoxy-D-manno-octulosonic acid transferase</fullName>
    </alternativeName>
</protein>
<reference evidence="11 12" key="1">
    <citation type="submission" date="2016-10" db="EMBL/GenBank/DDBJ databases">
        <authorList>
            <person name="de Groot N.N."/>
        </authorList>
    </citation>
    <scope>NUCLEOTIDE SEQUENCE [LARGE SCALE GENOMIC DNA]</scope>
    <source>
        <strain evidence="11 12">DSM 15283</strain>
    </source>
</reference>
<dbReference type="InterPro" id="IPR038107">
    <property type="entry name" value="Glycos_transf_N_sf"/>
</dbReference>
<dbReference type="Proteomes" id="UP000199144">
    <property type="component" value="Unassembled WGS sequence"/>
</dbReference>
<dbReference type="InterPro" id="IPR007507">
    <property type="entry name" value="Glycos_transf_N"/>
</dbReference>
<evidence type="ECO:0000313" key="12">
    <source>
        <dbReference type="Proteomes" id="UP000199144"/>
    </source>
</evidence>
<dbReference type="GO" id="GO:0043842">
    <property type="term" value="F:Kdo transferase activity"/>
    <property type="evidence" value="ECO:0007669"/>
    <property type="project" value="UniProtKB-EC"/>
</dbReference>
<dbReference type="UniPathway" id="UPA00958"/>
<evidence type="ECO:0000256" key="6">
    <source>
        <dbReference type="ARBA" id="ARBA00031445"/>
    </source>
</evidence>
<feature type="active site" description="Proton acceptor" evidence="8">
    <location>
        <position position="65"/>
    </location>
</feature>
<evidence type="ECO:0000259" key="10">
    <source>
        <dbReference type="Pfam" id="PF04413"/>
    </source>
</evidence>
<comment type="pathway">
    <text evidence="2 9">Bacterial outer membrane biogenesis; LPS core biosynthesis.</text>
</comment>
<comment type="subcellular location">
    <subcellularLocation>
        <location evidence="9">Cell membrane</location>
    </subcellularLocation>
</comment>
<dbReference type="EMBL" id="FOTQ01000013">
    <property type="protein sequence ID" value="SFM70773.1"/>
    <property type="molecule type" value="Genomic_DNA"/>
</dbReference>
<dbReference type="GO" id="GO:0005886">
    <property type="term" value="C:plasma membrane"/>
    <property type="evidence" value="ECO:0007669"/>
    <property type="project" value="UniProtKB-SubCell"/>
</dbReference>
<keyword evidence="9" id="KW-0472">Membrane</keyword>
<dbReference type="GO" id="GO:0009244">
    <property type="term" value="P:lipopolysaccharide core region biosynthetic process"/>
    <property type="evidence" value="ECO:0007669"/>
    <property type="project" value="UniProtKB-UniRule"/>
</dbReference>
<evidence type="ECO:0000256" key="7">
    <source>
        <dbReference type="ARBA" id="ARBA00049183"/>
    </source>
</evidence>
<name>A0A1I4T2F8_9RHOB</name>
<evidence type="ECO:0000256" key="4">
    <source>
        <dbReference type="ARBA" id="ARBA00019077"/>
    </source>
</evidence>
<dbReference type="RefSeq" id="WP_093096739.1">
    <property type="nucleotide sequence ID" value="NZ_FOTQ01000013.1"/>
</dbReference>
<dbReference type="OrthoDB" id="9789797at2"/>
<evidence type="ECO:0000256" key="2">
    <source>
        <dbReference type="ARBA" id="ARBA00004713"/>
    </source>
</evidence>
<accession>A0A1I4T2F8</accession>
<keyword evidence="9" id="KW-1003">Cell membrane</keyword>
<feature type="domain" description="3-deoxy-D-manno-octulosonic-acid transferase N-terminal" evidence="10">
    <location>
        <begin position="40"/>
        <end position="217"/>
    </location>
</feature>
<dbReference type="Gene3D" id="3.40.50.11720">
    <property type="entry name" value="3-Deoxy-D-manno-octulosonic-acid transferase, N-terminal domain"/>
    <property type="match status" value="1"/>
</dbReference>
<sequence>MSLKFRAFLGLWSLLWHLGMPAVLLYIRKRAKKDPAYGAHIAERFGRYRAPLPGSVWVHAVSLGELRSAVPLIRALLDAGETVVTTHFTPAGRGESEKVFADAIAAGSLRAVWVPFETSWAFAGFFRAFRPKYGLVMEIEIWPRMVMAARRARIPLFMCNAQYPTKSIARDQKWYSPIPDVMRNMAGGFVKSQLQADRFGAIGVPNLHVTGELRFDQPIPAHLPPAGVAARRWLGAQDRPVITFASTVEGEDKIYLDATKRLREGSAPKPLIVYVPRRPERFNLISDMLENTGLTVIRRSRDLPEFLTETAFADPVETPDILLGDSLGEMYFYLAMADRVVVGGGYVPAGAHNIIEPLALKKPVVTGPSIWTIEYPFVEAEAAGVAARPADAAALAEALAGGFAPDSQAIETFFADHAGGTQKLMDAIPRALENTRF</sequence>
<evidence type="ECO:0000256" key="9">
    <source>
        <dbReference type="RuleBase" id="RU365103"/>
    </source>
</evidence>